<dbReference type="Gene3D" id="1.10.533.10">
    <property type="entry name" value="Death Domain, Fas"/>
    <property type="match status" value="2"/>
</dbReference>
<proteinExistence type="predicted"/>
<protein>
    <recommendedName>
        <fullName evidence="2">Death domain-containing protein</fullName>
    </recommendedName>
</protein>
<evidence type="ECO:0000256" key="1">
    <source>
        <dbReference type="SAM" id="MobiDB-lite"/>
    </source>
</evidence>
<comment type="caution">
    <text evidence="3">The sequence shown here is derived from an EMBL/GenBank/DDBJ whole genome shotgun (WGS) entry which is preliminary data.</text>
</comment>
<feature type="compositionally biased region" description="Acidic residues" evidence="1">
    <location>
        <begin position="418"/>
        <end position="438"/>
    </location>
</feature>
<dbReference type="InterPro" id="IPR011029">
    <property type="entry name" value="DEATH-like_dom_sf"/>
</dbReference>
<dbReference type="EMBL" id="CALNXI010002941">
    <property type="protein sequence ID" value="CAH3191510.1"/>
    <property type="molecule type" value="Genomic_DNA"/>
</dbReference>
<dbReference type="PROSITE" id="PS50017">
    <property type="entry name" value="DEATH_DOMAIN"/>
    <property type="match status" value="1"/>
</dbReference>
<evidence type="ECO:0000259" key="2">
    <source>
        <dbReference type="PROSITE" id="PS50017"/>
    </source>
</evidence>
<gene>
    <name evidence="3" type="ORF">PEVE_00022001</name>
</gene>
<evidence type="ECO:0000313" key="3">
    <source>
        <dbReference type="EMBL" id="CAH3191510.1"/>
    </source>
</evidence>
<organism evidence="3 4">
    <name type="scientific">Porites evermanni</name>
    <dbReference type="NCBI Taxonomy" id="104178"/>
    <lineage>
        <taxon>Eukaryota</taxon>
        <taxon>Metazoa</taxon>
        <taxon>Cnidaria</taxon>
        <taxon>Anthozoa</taxon>
        <taxon>Hexacorallia</taxon>
        <taxon>Scleractinia</taxon>
        <taxon>Fungiina</taxon>
        <taxon>Poritidae</taxon>
        <taxon>Porites</taxon>
    </lineage>
</organism>
<sequence>MGTEWFFLHKTRKHASNMATNGVQLSMCRIRKVLSGCQGKTTIGSGCIITWPFERESLNPSGIPRGSALITTTQVVTKNDLISPSTSIVVEWLDRGNLLQFNLGFKYATDIPDVIPGRVLGGTGDALKDVAFIVIPVESFDTRSKIKRAISFLKRVTSFQNRCLTCSHPTDESLQASISSRKVFCHVVRDGREDGPFHTEPYHLEFGKDISEFALTSPLDHDGGDDVKQLKDFCKEEKPRGGLLLSSDDQFVGMLAIGHTDERKLFPLFLPTLDSRAAPRALRKEEWNSQVQQVRDFLPASHGSEIQPQINRFEQTTSNEREDESRNNNQNLTTHSDQKIQTGNQFSTSEVQRSGSTARDNPSTLETPMENPSPTAATGSSEFVVQGNEEALLKQPPQRRFQPNQEDEIVDERRVGDGSEEQEDDENSEEEEEEEEDRLSELNENVHGSDRVDGPVGIRPNFLTQNSYHEDNNLTVGPDNRQDVAALQYQSGEFSWTAFSADDQPKSQELEHVNPGSLVEDTIVSKVRVMDMLALYLDRSVCPGSRDVPLTQRWEHLADVFKVPEEKKRQCENFTGTLSPSENMFNYLCVTNDSLTIKTIKEKLKEIRRNDIVAKLQKNKLLRDNHTVADLCENHPDTLSIVCLYLDYERTFGTWQDLGIKLGITGGTLWTFKNPCGADSPSTTLLKKIETMKPGLRISTLEAAFGEDQLNLPAVVKVLSVLEDGSTIETLLDNEEVLDKVTALLDRKDNFWYPLGRKFGIERKELDYLKPEPIASPTKMMMRFIVGDQPLLSMKTFLEALAKINRFDVIKEMKKFFYGE</sequence>
<accession>A0ABN8SIL7</accession>
<reference evidence="3 4" key="1">
    <citation type="submission" date="2022-05" db="EMBL/GenBank/DDBJ databases">
        <authorList>
            <consortium name="Genoscope - CEA"/>
            <person name="William W."/>
        </authorList>
    </citation>
    <scope>NUCLEOTIDE SEQUENCE [LARGE SCALE GENOMIC DNA]</scope>
</reference>
<dbReference type="SUPFAM" id="SSF47986">
    <property type="entry name" value="DEATH domain"/>
    <property type="match status" value="1"/>
</dbReference>
<dbReference type="Pfam" id="PF00531">
    <property type="entry name" value="Death"/>
    <property type="match status" value="1"/>
</dbReference>
<evidence type="ECO:0000313" key="4">
    <source>
        <dbReference type="Proteomes" id="UP001159427"/>
    </source>
</evidence>
<dbReference type="InterPro" id="IPR000488">
    <property type="entry name" value="Death_dom"/>
</dbReference>
<name>A0ABN8SIL7_9CNID</name>
<feature type="compositionally biased region" description="Polar residues" evidence="1">
    <location>
        <begin position="332"/>
        <end position="383"/>
    </location>
</feature>
<dbReference type="Proteomes" id="UP001159427">
    <property type="component" value="Unassembled WGS sequence"/>
</dbReference>
<feature type="region of interest" description="Disordered" evidence="1">
    <location>
        <begin position="316"/>
        <end position="464"/>
    </location>
</feature>
<feature type="domain" description="Death" evidence="2">
    <location>
        <begin position="752"/>
        <end position="817"/>
    </location>
</feature>
<keyword evidence="4" id="KW-1185">Reference proteome</keyword>